<dbReference type="AlphaFoldDB" id="E4XSJ1"/>
<evidence type="ECO:0000313" key="3">
    <source>
        <dbReference type="EMBL" id="CCG00920.1"/>
    </source>
</evidence>
<organism evidence="1">
    <name type="scientific">Oikopleura dioica</name>
    <name type="common">Tunicate</name>
    <dbReference type="NCBI Taxonomy" id="34765"/>
    <lineage>
        <taxon>Eukaryota</taxon>
        <taxon>Metazoa</taxon>
        <taxon>Chordata</taxon>
        <taxon>Tunicata</taxon>
        <taxon>Appendicularia</taxon>
        <taxon>Copelata</taxon>
        <taxon>Oikopleuridae</taxon>
        <taxon>Oikopleura</taxon>
    </lineage>
</organism>
<reference evidence="3" key="2">
    <citation type="submission" date="2012-02" db="EMBL/GenBank/DDBJ databases">
        <title>The evolving proteome of a complex extracellular matrix, the Oikopleura house.</title>
        <authorList>
            <person name="Hosp J."/>
            <person name="Sagane Y."/>
            <person name="Danks G."/>
            <person name="Thompson E.M."/>
        </authorList>
    </citation>
    <scope>NUCLEOTIDE SEQUENCE</scope>
</reference>
<keyword evidence="4" id="KW-1185">Reference proteome</keyword>
<evidence type="ECO:0000313" key="1">
    <source>
        <dbReference type="EMBL" id="CBY12703.1"/>
    </source>
</evidence>
<name>E4XSJ1_OIKDI</name>
<dbReference type="EMBL" id="FN653136">
    <property type="protein sequence ID" value="CBY12705.1"/>
    <property type="molecule type" value="Genomic_DNA"/>
</dbReference>
<gene>
    <name evidence="3" type="primary">oik12</name>
    <name evidence="1" type="ORF">GSOID_T00002762001</name>
    <name evidence="2" type="ORF">GSOID_T00002764001</name>
</gene>
<proteinExistence type="predicted"/>
<dbReference type="Proteomes" id="UP000001307">
    <property type="component" value="Unassembled WGS sequence"/>
</dbReference>
<dbReference type="OrthoDB" id="10116424at2759"/>
<dbReference type="EMBL" id="FN653136">
    <property type="protein sequence ID" value="CBY12703.1"/>
    <property type="molecule type" value="Genomic_DNA"/>
</dbReference>
<dbReference type="EMBL" id="HE663409">
    <property type="protein sequence ID" value="CCG00920.1"/>
    <property type="molecule type" value="Genomic_DNA"/>
</dbReference>
<accession>E4XSJ1</accession>
<evidence type="ECO:0000313" key="2">
    <source>
        <dbReference type="EMBL" id="CBY12705.1"/>
    </source>
</evidence>
<evidence type="ECO:0000313" key="4">
    <source>
        <dbReference type="Proteomes" id="UP000001307"/>
    </source>
</evidence>
<sequence length="321" mass="34594">MRLAAIFAAPALGQWSDYAIFNQAPSYSGAKFGSTYTSVESSKQTGNGKFCHSTQDKLIYRWDRSKYGYFQDYERVKCVGEEFYCFIEERAHFGQVIGIKAGCAQMASHPQVKRPTAYQVVQAGQWNNREPGRGRSFTNSGDSDPVDVFYGVGGCMAMPAQNQPSHLDSTVNTFNENNYHPQHNSHQAQCLRLHVKSGQKNLLPFGVSVCRACCIAGTDEETNYGTDGGDDEAPCNFLPFANGSSAPAIPPASGSGGFDCTNDAARATDSAADGSDATWCAKELVPKLEMVTYSSTAPVNLFSNSCAASPCTPVANTLSQI</sequence>
<protein>
    <submittedName>
        <fullName evidence="3">Oikosin 12</fullName>
    </submittedName>
</protein>
<reference evidence="1" key="1">
    <citation type="journal article" date="2010" name="Science">
        <title>Plasticity of animal genome architecture unmasked by rapid evolution of a pelagic tunicate.</title>
        <authorList>
            <person name="Denoeud F."/>
            <person name="Henriet S."/>
            <person name="Mungpakdee S."/>
            <person name="Aury J.M."/>
            <person name="Da Silva C."/>
            <person name="Brinkmann H."/>
            <person name="Mikhaleva J."/>
            <person name="Olsen L.C."/>
            <person name="Jubin C."/>
            <person name="Canestro C."/>
            <person name="Bouquet J.M."/>
            <person name="Danks G."/>
            <person name="Poulain J."/>
            <person name="Campsteijn C."/>
            <person name="Adamski M."/>
            <person name="Cross I."/>
            <person name="Yadetie F."/>
            <person name="Muffato M."/>
            <person name="Louis A."/>
            <person name="Butcher S."/>
            <person name="Tsagkogeorga G."/>
            <person name="Konrad A."/>
            <person name="Singh S."/>
            <person name="Jensen M.F."/>
            <person name="Cong E.H."/>
            <person name="Eikeseth-Otteraa H."/>
            <person name="Noel B."/>
            <person name="Anthouard V."/>
            <person name="Porcel B.M."/>
            <person name="Kachouri-Lafond R."/>
            <person name="Nishino A."/>
            <person name="Ugolini M."/>
            <person name="Chourrout P."/>
            <person name="Nishida H."/>
            <person name="Aasland R."/>
            <person name="Huzurbazar S."/>
            <person name="Westhof E."/>
            <person name="Delsuc F."/>
            <person name="Lehrach H."/>
            <person name="Reinhardt R."/>
            <person name="Weissenbach J."/>
            <person name="Roy S.W."/>
            <person name="Artiguenave F."/>
            <person name="Postlethwait J.H."/>
            <person name="Manak J.R."/>
            <person name="Thompson E.M."/>
            <person name="Jaillon O."/>
            <person name="Du Pasquier L."/>
            <person name="Boudinot P."/>
            <person name="Liberles D.A."/>
            <person name="Volff J.N."/>
            <person name="Philippe H."/>
            <person name="Lenhard B."/>
            <person name="Roest Crollius H."/>
            <person name="Wincker P."/>
            <person name="Chourrout D."/>
        </authorList>
    </citation>
    <scope>NUCLEOTIDE SEQUENCE [LARGE SCALE GENOMIC DNA]</scope>
</reference>